<accession>A0A964FFM7</accession>
<gene>
    <name evidence="1" type="ORF">I4641_09250</name>
</gene>
<dbReference type="RefSeq" id="WP_229640201.1">
    <property type="nucleotide sequence ID" value="NZ_JADWDC010000017.1"/>
</dbReference>
<dbReference type="AlphaFoldDB" id="A0A964FFM7"/>
<keyword evidence="2" id="KW-1185">Reference proteome</keyword>
<comment type="caution">
    <text evidence="1">The sequence shown here is derived from an EMBL/GenBank/DDBJ whole genome shotgun (WGS) entry which is preliminary data.</text>
</comment>
<sequence>MKKTTYQATLKDLALLVSTENYSNPELVKSLLESGVKDPIIFTTDGKKSRFGMKKLNVEDGMKRLNLAASNPEIGKLVAQVVLIEDSATELIPLFGTKSSSQATNKQLCQNTYSWKNEKRNISEHCTATELGKKYGIRIQYLNTVIQGKVKCSRGWSLVRS</sequence>
<evidence type="ECO:0000313" key="1">
    <source>
        <dbReference type="EMBL" id="MCC0177162.1"/>
    </source>
</evidence>
<protein>
    <submittedName>
        <fullName evidence="1">Uncharacterized protein</fullName>
    </submittedName>
</protein>
<reference evidence="1" key="1">
    <citation type="journal article" date="2021" name="Antonie Van Leeuwenhoek">
        <title>Draft genome and description of Waterburya agarophytonicola gen. nov. sp. nov. (Pleurocapsales, Cyanobacteria): a seaweed symbiont.</title>
        <authorList>
            <person name="Bonthond G."/>
            <person name="Shalygin S."/>
            <person name="Bayer T."/>
            <person name="Weinberger F."/>
        </authorList>
    </citation>
    <scope>NUCLEOTIDE SEQUENCE</scope>
    <source>
        <strain evidence="1">KI4</strain>
    </source>
</reference>
<proteinExistence type="predicted"/>
<dbReference type="Proteomes" id="UP000729733">
    <property type="component" value="Unassembled WGS sequence"/>
</dbReference>
<evidence type="ECO:0000313" key="2">
    <source>
        <dbReference type="Proteomes" id="UP000729733"/>
    </source>
</evidence>
<name>A0A964FFM7_9CYAN</name>
<organism evidence="1 2">
    <name type="scientific">Waterburya agarophytonicola KI4</name>
    <dbReference type="NCBI Taxonomy" id="2874699"/>
    <lineage>
        <taxon>Bacteria</taxon>
        <taxon>Bacillati</taxon>
        <taxon>Cyanobacteriota</taxon>
        <taxon>Cyanophyceae</taxon>
        <taxon>Pleurocapsales</taxon>
        <taxon>Hyellaceae</taxon>
        <taxon>Waterburya</taxon>
        <taxon>Waterburya agarophytonicola</taxon>
    </lineage>
</organism>
<dbReference type="EMBL" id="JADWDC010000017">
    <property type="protein sequence ID" value="MCC0177162.1"/>
    <property type="molecule type" value="Genomic_DNA"/>
</dbReference>